<dbReference type="PANTHER" id="PTHR11645">
    <property type="entry name" value="PYRROLINE-5-CARBOXYLATE REDUCTASE"/>
    <property type="match status" value="1"/>
</dbReference>
<dbReference type="Gene3D" id="1.10.3730.10">
    <property type="entry name" value="ProC C-terminal domain-like"/>
    <property type="match status" value="1"/>
</dbReference>
<comment type="function">
    <text evidence="8 9">Catalyzes the reduction of 1-pyrroline-5-carboxylate (PCA) to L-proline.</text>
</comment>
<evidence type="ECO:0000256" key="11">
    <source>
        <dbReference type="PIRSR" id="PIRSR000193-1"/>
    </source>
</evidence>
<reference evidence="16" key="2">
    <citation type="journal article" date="2021" name="Appl. Environ. Microbiol.">
        <title>Adaptability of a Caproate-Producing Bacterium Contributes to Its Dominance in an Anaerobic Fermentation System.</title>
        <authorList>
            <person name="Wang H."/>
            <person name="Gu Y."/>
            <person name="Zhou W."/>
            <person name="Zhao D."/>
            <person name="Qiao Z."/>
            <person name="Zheng J."/>
            <person name="Gao J."/>
            <person name="Chen X."/>
            <person name="Ren C."/>
            <person name="Xu Y."/>
        </authorList>
    </citation>
    <scope>NUCLEOTIDE SEQUENCE</scope>
    <source>
        <strain evidence="16">JNU-WLY1368</strain>
    </source>
</reference>
<dbReference type="HAMAP" id="MF_01925">
    <property type="entry name" value="P5C_reductase"/>
    <property type="match status" value="1"/>
</dbReference>
<dbReference type="FunFam" id="3.40.50.720:FF:000190">
    <property type="entry name" value="Pyrroline-5-carboxylate reductase"/>
    <property type="match status" value="1"/>
</dbReference>
<dbReference type="RefSeq" id="WP_086035283.1">
    <property type="nucleotide sequence ID" value="NZ_CP046051.1"/>
</dbReference>
<dbReference type="GO" id="GO:0004735">
    <property type="term" value="F:pyrroline-5-carboxylate reductase activity"/>
    <property type="evidence" value="ECO:0007669"/>
    <property type="project" value="UniProtKB-UniRule"/>
</dbReference>
<evidence type="ECO:0000256" key="3">
    <source>
        <dbReference type="ARBA" id="ARBA00022490"/>
    </source>
</evidence>
<organism evidence="15 17">
    <name type="scientific">Caproicibacterium lactatifermentans</name>
    <dbReference type="NCBI Taxonomy" id="2666138"/>
    <lineage>
        <taxon>Bacteria</taxon>
        <taxon>Bacillati</taxon>
        <taxon>Bacillota</taxon>
        <taxon>Clostridia</taxon>
        <taxon>Eubacteriales</taxon>
        <taxon>Oscillospiraceae</taxon>
        <taxon>Caproicibacterium</taxon>
    </lineage>
</organism>
<evidence type="ECO:0000256" key="2">
    <source>
        <dbReference type="ARBA" id="ARBA00005525"/>
    </source>
</evidence>
<dbReference type="InterPro" id="IPR053790">
    <property type="entry name" value="P5CR-like_CS"/>
</dbReference>
<dbReference type="KEGG" id="clf:GJQ69_07795"/>
<dbReference type="EMBL" id="CP046051">
    <property type="protein sequence ID" value="QKN24390.1"/>
    <property type="molecule type" value="Genomic_DNA"/>
</dbReference>
<comment type="subcellular location">
    <subcellularLocation>
        <location evidence="1 9">Cytoplasm</location>
    </subcellularLocation>
</comment>
<evidence type="ECO:0000256" key="10">
    <source>
        <dbReference type="NCBIfam" id="TIGR00112"/>
    </source>
</evidence>
<keyword evidence="6 9" id="KW-0521">NADP</keyword>
<dbReference type="EMBL" id="CP046161">
    <property type="protein sequence ID" value="QKO30595.1"/>
    <property type="molecule type" value="Genomic_DNA"/>
</dbReference>
<name>A0A859DRE2_9FIRM</name>
<dbReference type="SUPFAM" id="SSF48179">
    <property type="entry name" value="6-phosphogluconate dehydrogenase C-terminal domain-like"/>
    <property type="match status" value="1"/>
</dbReference>
<evidence type="ECO:0000256" key="8">
    <source>
        <dbReference type="ARBA" id="ARBA00058118"/>
    </source>
</evidence>
<sequence length="264" mass="27688">MKIGFIGCGNMAKAMIAGILKNGLCAPADITVSAKTDATLEKAKAQYGVCTQQKNAAVAQVADILVLAVKPQYYEKIIREIRGCVDSSKLIITIAPGKTLSWLAEQFSGPIPIVRTMPNTPAMVGEGITAASPNEYVTPELLDTALQVLRSFGKAEVIPENLMDAVVAVSGSSPAYVFLFIEAMADAAVADGMPRSQAYTFAAQSVLGSAKMVLETGKHPGELKDMVCSPAGTTIAAVRVLEEKGLRGCVMDAMKACSDKAKSV</sequence>
<reference evidence="17 18" key="1">
    <citation type="submission" date="2019-11" db="EMBL/GenBank/DDBJ databases">
        <authorList>
            <person name="Ren C."/>
            <person name="Wang H."/>
            <person name="Xu Y."/>
        </authorList>
    </citation>
    <scope>NUCLEOTIDE SEQUENCE [LARGE SCALE GENOMIC DNA]</scope>
    <source>
        <strain evidence="18">JNU-WLY1368</strain>
        <strain evidence="15 17">LBM 19010</strain>
    </source>
</reference>
<evidence type="ECO:0000256" key="5">
    <source>
        <dbReference type="ARBA" id="ARBA00022650"/>
    </source>
</evidence>
<proteinExistence type="inferred from homology"/>
<dbReference type="SUPFAM" id="SSF51735">
    <property type="entry name" value="NAD(P)-binding Rossmann-fold domains"/>
    <property type="match status" value="1"/>
</dbReference>
<reference evidence="16" key="3">
    <citation type="journal article" date="2022" name="Int. J. Syst. Evol. Microbiol.">
        <title>Caproicibacterium lactatifermentans sp. nov., isolated from pit clay used for the production of Chinese strong aroma-type liquor.</title>
        <authorList>
            <person name="Wang H."/>
            <person name="Gu Y."/>
            <person name="Zhao D."/>
            <person name="Qiao Z."/>
            <person name="Zheng J."/>
            <person name="Gao J."/>
            <person name="Ren C."/>
            <person name="Xu Y."/>
        </authorList>
    </citation>
    <scope>NUCLEOTIDE SEQUENCE</scope>
    <source>
        <strain evidence="16">JNU-WLY1368</strain>
    </source>
</reference>
<evidence type="ECO:0000313" key="15">
    <source>
        <dbReference type="EMBL" id="QKN24390.1"/>
    </source>
</evidence>
<dbReference type="FunFam" id="1.10.3730.10:FF:000001">
    <property type="entry name" value="Pyrroline-5-carboxylate reductase"/>
    <property type="match status" value="1"/>
</dbReference>
<evidence type="ECO:0000256" key="7">
    <source>
        <dbReference type="ARBA" id="ARBA00023002"/>
    </source>
</evidence>
<dbReference type="Proteomes" id="UP000501316">
    <property type="component" value="Chromosome"/>
</dbReference>
<dbReference type="Gene3D" id="3.40.50.720">
    <property type="entry name" value="NAD(P)-binding Rossmann-like Domain"/>
    <property type="match status" value="1"/>
</dbReference>
<dbReference type="GO" id="GO:0055129">
    <property type="term" value="P:L-proline biosynthetic process"/>
    <property type="evidence" value="ECO:0007669"/>
    <property type="project" value="UniProtKB-UniRule"/>
</dbReference>
<evidence type="ECO:0000256" key="4">
    <source>
        <dbReference type="ARBA" id="ARBA00022605"/>
    </source>
</evidence>
<dbReference type="AlphaFoldDB" id="A0A859DRE2"/>
<dbReference type="EC" id="1.5.1.2" evidence="9 10"/>
<dbReference type="PROSITE" id="PS00521">
    <property type="entry name" value="P5CR"/>
    <property type="match status" value="1"/>
</dbReference>
<comment type="catalytic activity">
    <reaction evidence="9 12">
        <text>L-proline + NADP(+) = (S)-1-pyrroline-5-carboxylate + NADPH + 2 H(+)</text>
        <dbReference type="Rhea" id="RHEA:14109"/>
        <dbReference type="ChEBI" id="CHEBI:15378"/>
        <dbReference type="ChEBI" id="CHEBI:17388"/>
        <dbReference type="ChEBI" id="CHEBI:57783"/>
        <dbReference type="ChEBI" id="CHEBI:58349"/>
        <dbReference type="ChEBI" id="CHEBI:60039"/>
        <dbReference type="EC" id="1.5.1.2"/>
    </reaction>
</comment>
<evidence type="ECO:0000259" key="13">
    <source>
        <dbReference type="Pfam" id="PF03807"/>
    </source>
</evidence>
<dbReference type="InterPro" id="IPR029036">
    <property type="entry name" value="P5CR_dimer"/>
</dbReference>
<keyword evidence="3 9" id="KW-0963">Cytoplasm</keyword>
<dbReference type="Pfam" id="PF03807">
    <property type="entry name" value="F420_oxidored"/>
    <property type="match status" value="1"/>
</dbReference>
<keyword evidence="4 9" id="KW-0028">Amino-acid biosynthesis</keyword>
<keyword evidence="5 9" id="KW-0641">Proline biosynthesis</keyword>
<dbReference type="Proteomes" id="UP000509623">
    <property type="component" value="Chromosome"/>
</dbReference>
<evidence type="ECO:0000259" key="14">
    <source>
        <dbReference type="Pfam" id="PF14748"/>
    </source>
</evidence>
<dbReference type="PIRSF" id="PIRSF000193">
    <property type="entry name" value="Pyrrol-5-carb_rd"/>
    <property type="match status" value="1"/>
</dbReference>
<evidence type="ECO:0000256" key="1">
    <source>
        <dbReference type="ARBA" id="ARBA00004496"/>
    </source>
</evidence>
<gene>
    <name evidence="9 15" type="primary">proC</name>
    <name evidence="15" type="ORF">GJQ69_07795</name>
    <name evidence="16" type="ORF">GKP14_06005</name>
</gene>
<dbReference type="InterPro" id="IPR028939">
    <property type="entry name" value="P5C_Rdtase_cat_N"/>
</dbReference>
<keyword evidence="7 9" id="KW-0560">Oxidoreductase</keyword>
<keyword evidence="18" id="KW-1185">Reference proteome</keyword>
<evidence type="ECO:0000256" key="6">
    <source>
        <dbReference type="ARBA" id="ARBA00022857"/>
    </source>
</evidence>
<feature type="domain" description="Pyrroline-5-carboxylate reductase dimerisation" evidence="14">
    <location>
        <begin position="160"/>
        <end position="263"/>
    </location>
</feature>
<evidence type="ECO:0000313" key="17">
    <source>
        <dbReference type="Proteomes" id="UP000501316"/>
    </source>
</evidence>
<dbReference type="Pfam" id="PF14748">
    <property type="entry name" value="P5CR_dimer"/>
    <property type="match status" value="1"/>
</dbReference>
<evidence type="ECO:0000313" key="18">
    <source>
        <dbReference type="Proteomes" id="UP000509623"/>
    </source>
</evidence>
<comment type="pathway">
    <text evidence="9 12">Amino-acid biosynthesis; L-proline biosynthesis; L-proline from L-glutamate 5-semialdehyde: step 1/1.</text>
</comment>
<dbReference type="GO" id="GO:0005737">
    <property type="term" value="C:cytoplasm"/>
    <property type="evidence" value="ECO:0007669"/>
    <property type="project" value="UniProtKB-SubCell"/>
</dbReference>
<dbReference type="PANTHER" id="PTHR11645:SF0">
    <property type="entry name" value="PYRROLINE-5-CARBOXYLATE REDUCTASE 3"/>
    <property type="match status" value="1"/>
</dbReference>
<feature type="binding site" evidence="11">
    <location>
        <position position="55"/>
    </location>
    <ligand>
        <name>NADPH</name>
        <dbReference type="ChEBI" id="CHEBI:57783"/>
    </ligand>
</feature>
<evidence type="ECO:0000313" key="16">
    <source>
        <dbReference type="EMBL" id="QKO30595.1"/>
    </source>
</evidence>
<dbReference type="NCBIfam" id="TIGR00112">
    <property type="entry name" value="proC"/>
    <property type="match status" value="1"/>
</dbReference>
<evidence type="ECO:0000256" key="12">
    <source>
        <dbReference type="RuleBase" id="RU003903"/>
    </source>
</evidence>
<dbReference type="InterPro" id="IPR000304">
    <property type="entry name" value="Pyrroline-COOH_reductase"/>
</dbReference>
<accession>A0A859DRE2</accession>
<evidence type="ECO:0000256" key="9">
    <source>
        <dbReference type="HAMAP-Rule" id="MF_01925"/>
    </source>
</evidence>
<dbReference type="InterPro" id="IPR008927">
    <property type="entry name" value="6-PGluconate_DH-like_C_sf"/>
</dbReference>
<dbReference type="InterPro" id="IPR036291">
    <property type="entry name" value="NAD(P)-bd_dom_sf"/>
</dbReference>
<protein>
    <recommendedName>
        <fullName evidence="9 10">Pyrroline-5-carboxylate reductase</fullName>
        <shortName evidence="9">P5C reductase</shortName>
        <shortName evidence="9">P5CR</shortName>
        <ecNumber evidence="9 10">1.5.1.2</ecNumber>
    </recommendedName>
    <alternativeName>
        <fullName evidence="9">PCA reductase</fullName>
    </alternativeName>
</protein>
<dbReference type="UniPathway" id="UPA00098">
    <property type="reaction ID" value="UER00361"/>
</dbReference>
<comment type="similarity">
    <text evidence="2 9 12">Belongs to the pyrroline-5-carboxylate reductase family.</text>
</comment>
<feature type="binding site" evidence="11">
    <location>
        <begin position="6"/>
        <end position="11"/>
    </location>
    <ligand>
        <name>NADP(+)</name>
        <dbReference type="ChEBI" id="CHEBI:58349"/>
    </ligand>
</feature>
<feature type="binding site" evidence="11">
    <location>
        <begin position="68"/>
        <end position="71"/>
    </location>
    <ligand>
        <name>NADP(+)</name>
        <dbReference type="ChEBI" id="CHEBI:58349"/>
    </ligand>
</feature>
<feature type="domain" description="Pyrroline-5-carboxylate reductase catalytic N-terminal" evidence="13">
    <location>
        <begin position="2"/>
        <end position="96"/>
    </location>
</feature>
<comment type="catalytic activity">
    <reaction evidence="9">
        <text>L-proline + NAD(+) = (S)-1-pyrroline-5-carboxylate + NADH + 2 H(+)</text>
        <dbReference type="Rhea" id="RHEA:14105"/>
        <dbReference type="ChEBI" id="CHEBI:15378"/>
        <dbReference type="ChEBI" id="CHEBI:17388"/>
        <dbReference type="ChEBI" id="CHEBI:57540"/>
        <dbReference type="ChEBI" id="CHEBI:57945"/>
        <dbReference type="ChEBI" id="CHEBI:60039"/>
        <dbReference type="EC" id="1.5.1.2"/>
    </reaction>
</comment>